<proteinExistence type="predicted"/>
<reference evidence="1 2" key="1">
    <citation type="journal article" date="2012" name="J. Bacteriol.">
        <title>Draft Genome Sequence of Mesorhizobium alhagi CCNWXJ12-2T, a Novel Salt-Resistant Species Isolated from the Desert of Northwestern China.</title>
        <authorList>
            <person name="Zhou M."/>
            <person name="Chen W."/>
            <person name="Chen H."/>
            <person name="Wei G."/>
        </authorList>
    </citation>
    <scope>NUCLEOTIDE SEQUENCE [LARGE SCALE GENOMIC DNA]</scope>
    <source>
        <strain evidence="1 2">CCNWXJ12-2</strain>
    </source>
</reference>
<keyword evidence="2" id="KW-1185">Reference proteome</keyword>
<organism evidence="1 2">
    <name type="scientific">Mesorhizobium alhagi CCNWXJ12-2</name>
    <dbReference type="NCBI Taxonomy" id="1107882"/>
    <lineage>
        <taxon>Bacteria</taxon>
        <taxon>Pseudomonadati</taxon>
        <taxon>Pseudomonadota</taxon>
        <taxon>Alphaproteobacteria</taxon>
        <taxon>Hyphomicrobiales</taxon>
        <taxon>Phyllobacteriaceae</taxon>
        <taxon>Allomesorhizobium</taxon>
    </lineage>
</organism>
<evidence type="ECO:0000313" key="2">
    <source>
        <dbReference type="Proteomes" id="UP000003250"/>
    </source>
</evidence>
<name>H0I1W1_9HYPH</name>
<dbReference type="AlphaFoldDB" id="H0I1W1"/>
<dbReference type="EMBL" id="AHAM01000292">
    <property type="protein sequence ID" value="EHK53006.1"/>
    <property type="molecule type" value="Genomic_DNA"/>
</dbReference>
<sequence>MVYARDLRMTGANRYAELQVTTYQALGIAIKRKCI</sequence>
<gene>
    <name evidence="1" type="ORF">MAXJ12_32264</name>
</gene>
<protein>
    <submittedName>
        <fullName evidence="1">Uncharacterized protein</fullName>
    </submittedName>
</protein>
<accession>H0I1W1</accession>
<evidence type="ECO:0000313" key="1">
    <source>
        <dbReference type="EMBL" id="EHK53006.1"/>
    </source>
</evidence>
<dbReference type="Proteomes" id="UP000003250">
    <property type="component" value="Unassembled WGS sequence"/>
</dbReference>